<comment type="caution">
    <text evidence="2">The sequence shown here is derived from an EMBL/GenBank/DDBJ whole genome shotgun (WGS) entry which is preliminary data.</text>
</comment>
<reference evidence="2 3" key="1">
    <citation type="submission" date="2015-06" db="EMBL/GenBank/DDBJ databases">
        <title>Improved classification and identification of acetic acid bacteria using matrix-assisted laser desorption/ionization time-of-flight mass spectrometry; Gluconobacter nephelii and Gluconobacter uchimurae are later heterotypic synonyms of Gluconobacter japonicus and Gluconobacter oxydans, respectively.</title>
        <authorList>
            <person name="Li L."/>
            <person name="Cleenwerck I."/>
            <person name="De Vuyst L."/>
            <person name="Vandamme P."/>
        </authorList>
    </citation>
    <scope>NUCLEOTIDE SEQUENCE [LARGE SCALE GENOMIC DNA]</scope>
    <source>
        <strain evidence="2 3">LMG 1768</strain>
    </source>
</reference>
<dbReference type="PATRIC" id="fig|318683.6.peg.2449"/>
<evidence type="ECO:0000313" key="2">
    <source>
        <dbReference type="EMBL" id="KXV50544.1"/>
    </source>
</evidence>
<dbReference type="AlphaFoldDB" id="A0A149TMV9"/>
<dbReference type="Proteomes" id="UP000075636">
    <property type="component" value="Unassembled WGS sequence"/>
</dbReference>
<sequence length="71" mass="7840">MRVALLFLVLLGLTRCAADPQRVCPLVVPWSAEDQKALSRALGADKDRLIHRAVQEDAGYRAWARGCQGVH</sequence>
<feature type="chain" id="PRO_5007555844" description="Lipoprotein" evidence="1">
    <location>
        <begin position="18"/>
        <end position="71"/>
    </location>
</feature>
<evidence type="ECO:0008006" key="4">
    <source>
        <dbReference type="Google" id="ProtNLM"/>
    </source>
</evidence>
<dbReference type="EMBL" id="LHZR01000076">
    <property type="protein sequence ID" value="KXV50544.1"/>
    <property type="molecule type" value="Genomic_DNA"/>
</dbReference>
<accession>A0A149TMV9</accession>
<protein>
    <recommendedName>
        <fullName evidence="4">Lipoprotein</fullName>
    </recommendedName>
</protein>
<gene>
    <name evidence="2" type="ORF">AD945_01825</name>
</gene>
<organism evidence="2 3">
    <name type="scientific">Gluconobacter albidus</name>
    <dbReference type="NCBI Taxonomy" id="318683"/>
    <lineage>
        <taxon>Bacteria</taxon>
        <taxon>Pseudomonadati</taxon>
        <taxon>Pseudomonadota</taxon>
        <taxon>Alphaproteobacteria</taxon>
        <taxon>Acetobacterales</taxon>
        <taxon>Acetobacteraceae</taxon>
        <taxon>Gluconobacter</taxon>
    </lineage>
</organism>
<proteinExistence type="predicted"/>
<name>A0A149TMV9_9PROT</name>
<feature type="signal peptide" evidence="1">
    <location>
        <begin position="1"/>
        <end position="17"/>
    </location>
</feature>
<keyword evidence="1" id="KW-0732">Signal</keyword>
<evidence type="ECO:0000313" key="3">
    <source>
        <dbReference type="Proteomes" id="UP000075636"/>
    </source>
</evidence>
<evidence type="ECO:0000256" key="1">
    <source>
        <dbReference type="SAM" id="SignalP"/>
    </source>
</evidence>